<organism evidence="10 11">
    <name type="scientific">Candidatus Aquirickettsiella gammari</name>
    <dbReference type="NCBI Taxonomy" id="2016198"/>
    <lineage>
        <taxon>Bacteria</taxon>
        <taxon>Pseudomonadati</taxon>
        <taxon>Pseudomonadota</taxon>
        <taxon>Gammaproteobacteria</taxon>
        <taxon>Legionellales</taxon>
        <taxon>Coxiellaceae</taxon>
        <taxon>Candidatus Aquirickettsiella</taxon>
    </lineage>
</organism>
<evidence type="ECO:0000256" key="2">
    <source>
        <dbReference type="ARBA" id="ARBA00022617"/>
    </source>
</evidence>
<keyword evidence="3 9" id="KW-0812">Transmembrane</keyword>
<reference evidence="10 11" key="1">
    <citation type="journal article" date="2017" name="Int. J. Syst. Evol. Microbiol.">
        <title>Aquarickettsiella crustaci n. gen. n. sp. (Gammaproteobacteria: Legionellales: Coxiellaceae); a bacterial pathogen of the freshwater crustacean: Gammarus fossarum (Malacostraca: Amphipoda).</title>
        <authorList>
            <person name="Bojko J."/>
            <person name="Dunn A.M."/>
            <person name="Stebbing P.D."/>
            <person name="Van Aerle R."/>
            <person name="Bacela-Spychalska K."/>
            <person name="Bean T.P."/>
            <person name="Stentiford G.D."/>
        </authorList>
    </citation>
    <scope>NUCLEOTIDE SEQUENCE [LARGE SCALE GENOMIC DNA]</scope>
    <source>
        <strain evidence="10">RA15029</strain>
    </source>
</reference>
<evidence type="ECO:0000256" key="3">
    <source>
        <dbReference type="ARBA" id="ARBA00022692"/>
    </source>
</evidence>
<keyword evidence="5 9" id="KW-1133">Transmembrane helix</keyword>
<keyword evidence="7 9" id="KW-0472">Membrane</keyword>
<dbReference type="GO" id="GO:0046872">
    <property type="term" value="F:metal ion binding"/>
    <property type="evidence" value="ECO:0007669"/>
    <property type="project" value="UniProtKB-KW"/>
</dbReference>
<dbReference type="GO" id="GO:0009055">
    <property type="term" value="F:electron transfer activity"/>
    <property type="evidence" value="ECO:0007669"/>
    <property type="project" value="InterPro"/>
</dbReference>
<evidence type="ECO:0000256" key="7">
    <source>
        <dbReference type="ARBA" id="ARBA00023136"/>
    </source>
</evidence>
<evidence type="ECO:0000313" key="11">
    <source>
        <dbReference type="Proteomes" id="UP000226429"/>
    </source>
</evidence>
<comment type="cofactor">
    <cofactor evidence="8">
        <name>heme c</name>
        <dbReference type="ChEBI" id="CHEBI:61717"/>
    </cofactor>
    <text evidence="8">Binds 1 heme c group covalently per subunit.</text>
</comment>
<dbReference type="InterPro" id="IPR002326">
    <property type="entry name" value="Cyt_c1"/>
</dbReference>
<dbReference type="GO" id="GO:0016020">
    <property type="term" value="C:membrane"/>
    <property type="evidence" value="ECO:0007669"/>
    <property type="project" value="UniProtKB-SubCell"/>
</dbReference>
<dbReference type="Gene3D" id="1.10.760.10">
    <property type="entry name" value="Cytochrome c-like domain"/>
    <property type="match status" value="1"/>
</dbReference>
<evidence type="ECO:0000256" key="5">
    <source>
        <dbReference type="ARBA" id="ARBA00022989"/>
    </source>
</evidence>
<reference evidence="10 11" key="2">
    <citation type="journal article" date="2018" name="J. Invertebr. Pathol.">
        <title>'Candidatus Aquirickettsiella gammari' (Gammaproteobacteria: Legionellales: Coxiellaceae): A bacterial pathogen of the freshwater crustacean Gammarus fossarum (Malacostraca: Amphipoda).</title>
        <authorList>
            <person name="Bojko J."/>
            <person name="Dunn A.M."/>
            <person name="Stebbing P.D."/>
            <person name="van Aerle R."/>
            <person name="Bacela-Spychalska K."/>
            <person name="Bean T.P."/>
            <person name="Urrutia A."/>
            <person name="Stentiford G.D."/>
        </authorList>
    </citation>
    <scope>NUCLEOTIDE SEQUENCE [LARGE SCALE GENOMIC DNA]</scope>
    <source>
        <strain evidence="10">RA15029</strain>
    </source>
</reference>
<dbReference type="SUPFAM" id="SSF46626">
    <property type="entry name" value="Cytochrome c"/>
    <property type="match status" value="1"/>
</dbReference>
<comment type="subcellular location">
    <subcellularLocation>
        <location evidence="1">Membrane</location>
    </subcellularLocation>
</comment>
<feature type="transmembrane region" description="Helical" evidence="9">
    <location>
        <begin position="231"/>
        <end position="249"/>
    </location>
</feature>
<comment type="caution">
    <text evidence="10">The sequence shown here is derived from an EMBL/GenBank/DDBJ whole genome shotgun (WGS) entry which is preliminary data.</text>
</comment>
<dbReference type="PANTHER" id="PTHR10266:SF3">
    <property type="entry name" value="CYTOCHROME C1, HEME PROTEIN, MITOCHONDRIAL"/>
    <property type="match status" value="1"/>
</dbReference>
<gene>
    <name evidence="10" type="ORF">CFE62_000420</name>
</gene>
<feature type="binding site" description="covalent" evidence="8">
    <location>
        <position position="55"/>
    </location>
    <ligand>
        <name>heme c</name>
        <dbReference type="ChEBI" id="CHEBI:61717"/>
    </ligand>
</feature>
<accession>A0A370CJX3</accession>
<keyword evidence="2 8" id="KW-0349">Heme</keyword>
<proteinExistence type="predicted"/>
<sequence>MWKIIITLLFLLVPIFAHGISNTFTHKVFKSSISQTDLASLQRGAKYFMNYCSGCHSMQFMRYNRLAVDLKIIDEFNLATIQRLKNNLIFTQSKPSNSINSNLHKKEALLWFGKIPPDLSLSIRARSTDWVYNYLLSFYPDNTRPFGVNNSLIKNTAMPDPLVTLRTGAFYIYQKISDFNNHLSQKSSSSAIYPYSNKSRSEIPRLKAVVTDLVNFLAYVAEPTKTNRQSLGKKVCGFLLVFVYLVYFLKDKIWKSLK</sequence>
<keyword evidence="6 8" id="KW-0408">Iron</keyword>
<feature type="binding site" description="covalent" evidence="8">
    <location>
        <position position="56"/>
    </location>
    <ligand>
        <name>heme c</name>
        <dbReference type="ChEBI" id="CHEBI:61717"/>
    </ligand>
</feature>
<dbReference type="EMBL" id="NMOS02000001">
    <property type="protein sequence ID" value="RDH41115.1"/>
    <property type="molecule type" value="Genomic_DNA"/>
</dbReference>
<keyword evidence="4 8" id="KW-0479">Metal-binding</keyword>
<evidence type="ECO:0000256" key="4">
    <source>
        <dbReference type="ARBA" id="ARBA00022723"/>
    </source>
</evidence>
<dbReference type="InterPro" id="IPR036909">
    <property type="entry name" value="Cyt_c-like_dom_sf"/>
</dbReference>
<evidence type="ECO:0000256" key="9">
    <source>
        <dbReference type="SAM" id="Phobius"/>
    </source>
</evidence>
<dbReference type="PANTHER" id="PTHR10266">
    <property type="entry name" value="CYTOCHROME C1"/>
    <property type="match status" value="1"/>
</dbReference>
<evidence type="ECO:0000313" key="10">
    <source>
        <dbReference type="EMBL" id="RDH41115.1"/>
    </source>
</evidence>
<dbReference type="AlphaFoldDB" id="A0A370CJX3"/>
<evidence type="ECO:0000256" key="6">
    <source>
        <dbReference type="ARBA" id="ARBA00023004"/>
    </source>
</evidence>
<evidence type="ECO:0000256" key="1">
    <source>
        <dbReference type="ARBA" id="ARBA00004370"/>
    </source>
</evidence>
<dbReference type="GO" id="GO:0020037">
    <property type="term" value="F:heme binding"/>
    <property type="evidence" value="ECO:0007669"/>
    <property type="project" value="InterPro"/>
</dbReference>
<name>A0A370CJX3_9COXI</name>
<protein>
    <submittedName>
        <fullName evidence="10">Cytochrome c1</fullName>
    </submittedName>
</protein>
<dbReference type="Pfam" id="PF02167">
    <property type="entry name" value="Cytochrom_C1"/>
    <property type="match status" value="1"/>
</dbReference>
<keyword evidence="11" id="KW-1185">Reference proteome</keyword>
<evidence type="ECO:0000256" key="8">
    <source>
        <dbReference type="PIRSR" id="PIRSR602326-1"/>
    </source>
</evidence>
<dbReference type="Proteomes" id="UP000226429">
    <property type="component" value="Unassembled WGS sequence"/>
</dbReference>
<feature type="binding site" description="covalent" evidence="8">
    <location>
        <position position="52"/>
    </location>
    <ligand>
        <name>heme c</name>
        <dbReference type="ChEBI" id="CHEBI:61717"/>
    </ligand>
</feature>